<dbReference type="OrthoDB" id="523863at2759"/>
<sequence>MTPISWQSICEAGRAEADRKRGLQLPINDSPRLKQWLCSDLLVRQGVSPAALSPGSHGTQQLQSPCATQHQHPHPGPPRDSWPRADRARSGSGSGSGGAPPGAVGAQEGPTGSACLATPHGGRAAAPHYPLPYEELGQVPPPVAEVAAAAGFAWPYGSGSGGGPRARPPWLR</sequence>
<feature type="compositionally biased region" description="Polar residues" evidence="1">
    <location>
        <begin position="56"/>
        <end position="70"/>
    </location>
</feature>
<dbReference type="EMBL" id="JAEHOD010000028">
    <property type="protein sequence ID" value="KAG2445071.1"/>
    <property type="molecule type" value="Genomic_DNA"/>
</dbReference>
<evidence type="ECO:0000256" key="1">
    <source>
        <dbReference type="SAM" id="MobiDB-lite"/>
    </source>
</evidence>
<accession>A0A836B1Q7</accession>
<keyword evidence="3" id="KW-1185">Reference proteome</keyword>
<gene>
    <name evidence="2" type="ORF">HYH02_008938</name>
</gene>
<comment type="caution">
    <text evidence="2">The sequence shown here is derived from an EMBL/GenBank/DDBJ whole genome shotgun (WGS) entry which is preliminary data.</text>
</comment>
<proteinExistence type="predicted"/>
<organism evidence="2 3">
    <name type="scientific">Chlamydomonas schloesseri</name>
    <dbReference type="NCBI Taxonomy" id="2026947"/>
    <lineage>
        <taxon>Eukaryota</taxon>
        <taxon>Viridiplantae</taxon>
        <taxon>Chlorophyta</taxon>
        <taxon>core chlorophytes</taxon>
        <taxon>Chlorophyceae</taxon>
        <taxon>CS clade</taxon>
        <taxon>Chlamydomonadales</taxon>
        <taxon>Chlamydomonadaceae</taxon>
        <taxon>Chlamydomonas</taxon>
    </lineage>
</organism>
<dbReference type="AlphaFoldDB" id="A0A836B1Q7"/>
<protein>
    <submittedName>
        <fullName evidence="2">Uncharacterized protein</fullName>
    </submittedName>
</protein>
<name>A0A836B1Q7_9CHLO</name>
<evidence type="ECO:0000313" key="3">
    <source>
        <dbReference type="Proteomes" id="UP000613740"/>
    </source>
</evidence>
<dbReference type="Proteomes" id="UP000613740">
    <property type="component" value="Unassembled WGS sequence"/>
</dbReference>
<reference evidence="2" key="1">
    <citation type="journal article" date="2020" name="bioRxiv">
        <title>Comparative genomics of Chlamydomonas.</title>
        <authorList>
            <person name="Craig R.J."/>
            <person name="Hasan A.R."/>
            <person name="Ness R.W."/>
            <person name="Keightley P.D."/>
        </authorList>
    </citation>
    <scope>NUCLEOTIDE SEQUENCE</scope>
    <source>
        <strain evidence="2">CCAP 11/173</strain>
    </source>
</reference>
<feature type="region of interest" description="Disordered" evidence="1">
    <location>
        <begin position="49"/>
        <end position="129"/>
    </location>
</feature>
<evidence type="ECO:0000313" key="2">
    <source>
        <dbReference type="EMBL" id="KAG2445071.1"/>
    </source>
</evidence>